<reference evidence="4 5" key="1">
    <citation type="journal article" date="2012" name="Genome Biol.">
        <title>Genome and low-iron response of an oceanic diatom adapted to chronic iron limitation.</title>
        <authorList>
            <person name="Lommer M."/>
            <person name="Specht M."/>
            <person name="Roy A.S."/>
            <person name="Kraemer L."/>
            <person name="Andreson R."/>
            <person name="Gutowska M.A."/>
            <person name="Wolf J."/>
            <person name="Bergner S.V."/>
            <person name="Schilhabel M.B."/>
            <person name="Klostermeier U.C."/>
            <person name="Beiko R.G."/>
            <person name="Rosenstiel P."/>
            <person name="Hippler M."/>
            <person name="Laroche J."/>
        </authorList>
    </citation>
    <scope>NUCLEOTIDE SEQUENCE [LARGE SCALE GENOMIC DNA]</scope>
    <source>
        <strain evidence="4 5">CCMP1005</strain>
    </source>
</reference>
<sequence length="2257" mass="250023">MEEFDSELHTLCEQARWAEVAALVALYIESIAARDAAVVDSPSKKEDEDGSSLSPSYLDTKAVKHHGASSFAPRSNTSATENQTSDICSSTVSGSYVDELRYSYGGIQKHEGSGSMGTDTIQIPTAQMSDQNGSEESISSSNRAGEEDSVSSIHNTRPPTPPPDKFDDDVMSQGRIDLLKSQLISRVGPRRWTPLMIACVDAPVQVISLLLRACPEACGIPDRSGNLPLHIASKWRSSKLVVDESLTEDVDDSPYELPLVLYMLMVAHPESVATMNRWKQTPLHSLFESKHPVLPSHIPTCKGSGTQLAAVETMLGRWDNEVYRIFDEHTCVEDVTEVKQLVEYATNCGLRVHDGNGRLPLHCAALCQWVDLSIIRVLIQAYPPSTWTPVLPTSECDEDSASSSYSWDVNRDSVATDGNIYSTEGGYHGRDLAVHLFHKRCMLPAELSGHSASEDELWSKSHVTNASAFLSADFHCEAISLLLTPMVDAALHAINEARSACSASGVPLEDESSSSSIVLPIHVACIHGVSFDLLEKLCRVYPVSIQIPLTSMVHPDRMGMLPIELFEEGRAGHEVNNASDASFPQLSTAYFKRSDLLFSHFTEARALNGIFYYQDAARMSRFVDQIQREINESPHHLISDTAGAVWMMFCRNYTKTRRKGFPNFGTLVGRVLEGLDESVTPRLNVIKTESAPGGISLCKLANGRTVKEEAMARAPSGSLEHILDGGEIRIFHRHVLSFLSGRDALSYSATCLKAWAYGARSLRKIKENGIIDCHGSFDCDDFKAEDGQTLSMKWQDFTIPCVQKCTHSVMVSADISYRGWTEMDSSACSGGGIRIVGSDGKLCGRTPPLKSKGGPGAQKAFPVAVIFNHVPNREYSFHCYGSTKHTLTVSNIKVSAKLELGAMNVIYPQRCEGFGQDLPIHYALNAGVEERVLRCLIETNPAALLDTDSEGRTALHSAFDTRKIPNLSCIQALMMHSGLHALHLKDSRGRLPIHIASASGAPSSVLALLVESYADSCYRRTDLPLHLLVRSGSANQVAVEILLTPIMHSSSVCTFEGSVGVNLPLHIAAEFRVKYAILEALVTAYSEGCKTRRQLMKENKEIKEKCRPEYPLDIFETGRRAEGFTKDPDVESDFDRRSDLLFVYNPDVAKASTANRYVQSYYRDDKMRIDRLSSKIKTEAVQCKLSVVSTLAWCWMCSNDSNLDAVSSILSSLPIEAVRYLTQIENPNSQPTRGMPMKDCSTQRVNVIFKTSLSFLGRYAFVDASPLYQSDSTLVLRAKDLGAVDTFLTITKLLDDTEVDIDDYSHDCGSVYAIKSNSIEISTFELFVDRLGLNKGIAISEIESLILDPQEKDVERAPDLKELGVKSSAFKDFCRLHNVQDDGTRDVAIKFMKNVYSFEVERQARDVLTEVSSTSGFVPILHDFSLDEESVRLADELHTGSMSLLDYKCGFIMPCADASLVECLARGDLDSSQIRGISKHMAETLRGIHEQGLHALGGTRCRLSPSILPPEMIARISLTEGNSMKRVLDYWAHVKRDADALCVLTPSEREAVSDYVRRSSAGNADWRGEISTLFETIMFHDLPPVISSIATLPDFCLIWARLQENLSLWEVIRPRVDKKNKCAYMVKFYENRDDSPALDVSVLPYQVKPPSESVDTCNSRGTLWHTSFNGNLLGVRTFSALHNWDTSSAKDIINEHVQDPLAKDLLYSILAPSNQRAPSMAAILDHPYFSPESVDAERYLERHEELQILEENTCHINRVSTSMATLFEESMEHYCKFAFGVEPVFPTCFVALPYALKWNKSSQRMEAPPYASILLQAEKMGVALLEINKATARLSFWARMNKRMSGPNNNAFKMQLQGWLKRARNESCSLIAAEIIEELGIERNYVMIVEEVLSLDGSQSKARTYMRDPLRAAKKAVRQNTSELIKLFDDQCYVYLVDEATMLPMCPPQQLSAYPFILEPNSKLIMNVLMPFINIAVMKALAKDKFVGLLKLLGIEGMRSVPSAWPKTEPVLLHNTGTRAMIEEIVSLQQVLRKEDLSAYQDDVSVSSFSVMSDAISVSNRSTFSVSALGLAHIDLAPLDPRIASLPVTQMELIFREYDPDRQFASLCRVTAGTKEQQEGTGSGMWTTYVTIQDMISMEEFSQIEDSLNDLRQGKNDQAAAEKTFTHLMSRRQQVLKTLATVVSPAGLELFGVDVPTTTADSQLDGEAAGSGPTDAADPGQSAAQSSRGRFKLLGRGKKTGKVRKSKKKFRPWFTAC</sequence>
<dbReference type="GO" id="GO:0005737">
    <property type="term" value="C:cytoplasm"/>
    <property type="evidence" value="ECO:0007669"/>
    <property type="project" value="TreeGrafter"/>
</dbReference>
<dbReference type="SMART" id="SM00248">
    <property type="entry name" value="ANK"/>
    <property type="match status" value="5"/>
</dbReference>
<keyword evidence="5" id="KW-1185">Reference proteome</keyword>
<feature type="region of interest" description="Disordered" evidence="3">
    <location>
        <begin position="2199"/>
        <end position="2250"/>
    </location>
</feature>
<keyword evidence="1" id="KW-0677">Repeat</keyword>
<keyword evidence="2" id="KW-0040">ANK repeat</keyword>
<name>K0RWL8_THAOC</name>
<dbReference type="eggNOG" id="ENOG502TAG5">
    <property type="taxonomic scope" value="Eukaryota"/>
</dbReference>
<dbReference type="Proteomes" id="UP000266841">
    <property type="component" value="Unassembled WGS sequence"/>
</dbReference>
<dbReference type="EMBL" id="AGNL01030309">
    <property type="protein sequence ID" value="EJK56854.1"/>
    <property type="molecule type" value="Genomic_DNA"/>
</dbReference>
<proteinExistence type="predicted"/>
<organism evidence="4 5">
    <name type="scientific">Thalassiosira oceanica</name>
    <name type="common">Marine diatom</name>
    <dbReference type="NCBI Taxonomy" id="159749"/>
    <lineage>
        <taxon>Eukaryota</taxon>
        <taxon>Sar</taxon>
        <taxon>Stramenopiles</taxon>
        <taxon>Ochrophyta</taxon>
        <taxon>Bacillariophyta</taxon>
        <taxon>Coscinodiscophyceae</taxon>
        <taxon>Thalassiosirophycidae</taxon>
        <taxon>Thalassiosirales</taxon>
        <taxon>Thalassiosiraceae</taxon>
        <taxon>Thalassiosira</taxon>
    </lineage>
</organism>
<feature type="region of interest" description="Disordered" evidence="3">
    <location>
        <begin position="37"/>
        <end position="90"/>
    </location>
</feature>
<evidence type="ECO:0000256" key="1">
    <source>
        <dbReference type="ARBA" id="ARBA00022737"/>
    </source>
</evidence>
<dbReference type="InterPro" id="IPR002110">
    <property type="entry name" value="Ankyrin_rpt"/>
</dbReference>
<dbReference type="GO" id="GO:0051017">
    <property type="term" value="P:actin filament bundle assembly"/>
    <property type="evidence" value="ECO:0007669"/>
    <property type="project" value="TreeGrafter"/>
</dbReference>
<evidence type="ECO:0000313" key="5">
    <source>
        <dbReference type="Proteomes" id="UP000266841"/>
    </source>
</evidence>
<dbReference type="OrthoDB" id="598775at2759"/>
<feature type="compositionally biased region" description="Polar residues" evidence="3">
    <location>
        <begin position="126"/>
        <end position="143"/>
    </location>
</feature>
<evidence type="ECO:0000313" key="4">
    <source>
        <dbReference type="EMBL" id="EJK56854.1"/>
    </source>
</evidence>
<gene>
    <name evidence="4" type="ORF">THAOC_23174</name>
</gene>
<protein>
    <submittedName>
        <fullName evidence="4">Uncharacterized protein</fullName>
    </submittedName>
</protein>
<feature type="compositionally biased region" description="Polar residues" evidence="3">
    <location>
        <begin position="72"/>
        <end position="90"/>
    </location>
</feature>
<dbReference type="PANTHER" id="PTHR24153:SF8">
    <property type="entry name" value="FORKED, ISOFORM F"/>
    <property type="match status" value="1"/>
</dbReference>
<evidence type="ECO:0000256" key="3">
    <source>
        <dbReference type="SAM" id="MobiDB-lite"/>
    </source>
</evidence>
<dbReference type="Gene3D" id="1.25.40.20">
    <property type="entry name" value="Ankyrin repeat-containing domain"/>
    <property type="match status" value="2"/>
</dbReference>
<accession>K0RWL8</accession>
<feature type="region of interest" description="Disordered" evidence="3">
    <location>
        <begin position="126"/>
        <end position="170"/>
    </location>
</feature>
<dbReference type="InterPro" id="IPR052420">
    <property type="entry name" value="Espin/Espin-like"/>
</dbReference>
<feature type="compositionally biased region" description="Basic residues" evidence="3">
    <location>
        <begin position="2229"/>
        <end position="2250"/>
    </location>
</feature>
<dbReference type="SUPFAM" id="SSF48403">
    <property type="entry name" value="Ankyrin repeat"/>
    <property type="match status" value="2"/>
</dbReference>
<dbReference type="InterPro" id="IPR036770">
    <property type="entry name" value="Ankyrin_rpt-contain_sf"/>
</dbReference>
<dbReference type="GO" id="GO:0051015">
    <property type="term" value="F:actin filament binding"/>
    <property type="evidence" value="ECO:0007669"/>
    <property type="project" value="TreeGrafter"/>
</dbReference>
<comment type="caution">
    <text evidence="4">The sequence shown here is derived from an EMBL/GenBank/DDBJ whole genome shotgun (WGS) entry which is preliminary data.</text>
</comment>
<dbReference type="PANTHER" id="PTHR24153">
    <property type="entry name" value="ESPIN"/>
    <property type="match status" value="1"/>
</dbReference>
<evidence type="ECO:0000256" key="2">
    <source>
        <dbReference type="ARBA" id="ARBA00023043"/>
    </source>
</evidence>